<keyword evidence="2" id="KW-1185">Reference proteome</keyword>
<proteinExistence type="predicted"/>
<protein>
    <submittedName>
        <fullName evidence="1">Uncharacterized protein</fullName>
    </submittedName>
</protein>
<accession>A0A2L0UYZ8</accession>
<evidence type="ECO:0000313" key="2">
    <source>
        <dbReference type="Proteomes" id="UP000223042"/>
    </source>
</evidence>
<sequence>MAWTLPKPWENGYTAVTEYIKGRAYPGNLIRVWKKMQDMPDPRTVYHNGVVVTHNGTPVLGGP</sequence>
<name>A0A2L0UYZ8_9CAUD</name>
<dbReference type="EMBL" id="MF403005">
    <property type="protein sequence ID" value="AUZ94751.1"/>
    <property type="molecule type" value="Genomic_DNA"/>
</dbReference>
<dbReference type="RefSeq" id="YP_009791828.1">
    <property type="nucleotide sequence ID" value="NC_047845.1"/>
</dbReference>
<dbReference type="Proteomes" id="UP000223042">
    <property type="component" value="Segment"/>
</dbReference>
<reference evidence="2" key="1">
    <citation type="submission" date="2017-06" db="EMBL/GenBank/DDBJ databases">
        <authorList>
            <person name="Spollen W.G."/>
            <person name="Givan S.A."/>
            <person name="Brown P.B."/>
            <person name="Attai H."/>
        </authorList>
    </citation>
    <scope>NUCLEOTIDE SEQUENCE [LARGE SCALE GENOMIC DNA]</scope>
</reference>
<organism evidence="1 2">
    <name type="scientific">Agrobacterium phage Atu_ph02</name>
    <dbReference type="NCBI Taxonomy" id="2024261"/>
    <lineage>
        <taxon>Viruses</taxon>
        <taxon>Duplodnaviria</taxon>
        <taxon>Heunggongvirae</taxon>
        <taxon>Uroviricota</taxon>
        <taxon>Caudoviricetes</taxon>
        <taxon>Autographivirales</taxon>
        <taxon>Dunnvirinae</taxon>
        <taxon>Atuphduovirus</taxon>
        <taxon>Atuphduovirus atuph02</taxon>
    </lineage>
</organism>
<dbReference type="KEGG" id="vg:54982016"/>
<evidence type="ECO:0000313" key="1">
    <source>
        <dbReference type="EMBL" id="AUZ94751.1"/>
    </source>
</evidence>
<dbReference type="GeneID" id="54982016"/>